<comment type="caution">
    <text evidence="3">The sequence shown here is derived from an EMBL/GenBank/DDBJ whole genome shotgun (WGS) entry which is preliminary data.</text>
</comment>
<feature type="non-terminal residue" evidence="3">
    <location>
        <position position="1"/>
    </location>
</feature>
<feature type="region of interest" description="Disordered" evidence="1">
    <location>
        <begin position="31"/>
        <end position="58"/>
    </location>
</feature>
<dbReference type="AlphaFoldDB" id="A0A5J9V2Y3"/>
<protein>
    <submittedName>
        <fullName evidence="3">Uncharacterized protein</fullName>
    </submittedName>
</protein>
<dbReference type="Gramene" id="TVU29884">
    <property type="protein sequence ID" value="TVU29884"/>
    <property type="gene ID" value="EJB05_21475"/>
</dbReference>
<sequence>MPGRRRGQVVIEHGLVLCRPCAVRRVGTWECDGGSRAGSTPAAAGPGGGTNREKPSGERPIRLKKLIRAAGNVFSLVIVIPASILIGRSKLLGEEEKNSGVGSFVLR</sequence>
<gene>
    <name evidence="3" type="ORF">EJB05_21475</name>
</gene>
<dbReference type="Proteomes" id="UP000324897">
    <property type="component" value="Chromosome 1"/>
</dbReference>
<keyword evidence="2" id="KW-0812">Transmembrane</keyword>
<organism evidence="3 4">
    <name type="scientific">Eragrostis curvula</name>
    <name type="common">weeping love grass</name>
    <dbReference type="NCBI Taxonomy" id="38414"/>
    <lineage>
        <taxon>Eukaryota</taxon>
        <taxon>Viridiplantae</taxon>
        <taxon>Streptophyta</taxon>
        <taxon>Embryophyta</taxon>
        <taxon>Tracheophyta</taxon>
        <taxon>Spermatophyta</taxon>
        <taxon>Magnoliopsida</taxon>
        <taxon>Liliopsida</taxon>
        <taxon>Poales</taxon>
        <taxon>Poaceae</taxon>
        <taxon>PACMAD clade</taxon>
        <taxon>Chloridoideae</taxon>
        <taxon>Eragrostideae</taxon>
        <taxon>Eragrostidinae</taxon>
        <taxon>Eragrostis</taxon>
    </lineage>
</organism>
<keyword evidence="4" id="KW-1185">Reference proteome</keyword>
<proteinExistence type="predicted"/>
<evidence type="ECO:0000256" key="2">
    <source>
        <dbReference type="SAM" id="Phobius"/>
    </source>
</evidence>
<evidence type="ECO:0000313" key="4">
    <source>
        <dbReference type="Proteomes" id="UP000324897"/>
    </source>
</evidence>
<feature type="transmembrane region" description="Helical" evidence="2">
    <location>
        <begin position="66"/>
        <end position="86"/>
    </location>
</feature>
<keyword evidence="2" id="KW-0472">Membrane</keyword>
<dbReference type="EMBL" id="RWGY01000011">
    <property type="protein sequence ID" value="TVU29884.1"/>
    <property type="molecule type" value="Genomic_DNA"/>
</dbReference>
<evidence type="ECO:0000313" key="3">
    <source>
        <dbReference type="EMBL" id="TVU29884.1"/>
    </source>
</evidence>
<name>A0A5J9V2Y3_9POAL</name>
<reference evidence="3 4" key="1">
    <citation type="journal article" date="2019" name="Sci. Rep.">
        <title>A high-quality genome of Eragrostis curvula grass provides insights into Poaceae evolution and supports new strategies to enhance forage quality.</title>
        <authorList>
            <person name="Carballo J."/>
            <person name="Santos B.A.C.M."/>
            <person name="Zappacosta D."/>
            <person name="Garbus I."/>
            <person name="Selva J.P."/>
            <person name="Gallo C.A."/>
            <person name="Diaz A."/>
            <person name="Albertini E."/>
            <person name="Caccamo M."/>
            <person name="Echenique V."/>
        </authorList>
    </citation>
    <scope>NUCLEOTIDE SEQUENCE [LARGE SCALE GENOMIC DNA]</scope>
    <source>
        <strain evidence="4">cv. Victoria</strain>
        <tissue evidence="3">Leaf</tissue>
    </source>
</reference>
<accession>A0A5J9V2Y3</accession>
<keyword evidence="2" id="KW-1133">Transmembrane helix</keyword>
<evidence type="ECO:0000256" key="1">
    <source>
        <dbReference type="SAM" id="MobiDB-lite"/>
    </source>
</evidence>